<organism evidence="2 3">
    <name type="scientific">Catenuloplanes niger</name>
    <dbReference type="NCBI Taxonomy" id="587534"/>
    <lineage>
        <taxon>Bacteria</taxon>
        <taxon>Bacillati</taxon>
        <taxon>Actinomycetota</taxon>
        <taxon>Actinomycetes</taxon>
        <taxon>Micromonosporales</taxon>
        <taxon>Micromonosporaceae</taxon>
        <taxon>Catenuloplanes</taxon>
    </lineage>
</organism>
<dbReference type="Pfam" id="PF13560">
    <property type="entry name" value="HTH_31"/>
    <property type="match status" value="1"/>
</dbReference>
<gene>
    <name evidence="2" type="ORF">J2S44_004417</name>
</gene>
<dbReference type="InterPro" id="IPR010982">
    <property type="entry name" value="Lambda_DNA-bd_dom_sf"/>
</dbReference>
<evidence type="ECO:0000313" key="3">
    <source>
        <dbReference type="Proteomes" id="UP001183629"/>
    </source>
</evidence>
<accession>A0AAE3ZSH2</accession>
<dbReference type="Gene3D" id="1.10.260.40">
    <property type="entry name" value="lambda repressor-like DNA-binding domains"/>
    <property type="match status" value="1"/>
</dbReference>
<keyword evidence="3" id="KW-1185">Reference proteome</keyword>
<dbReference type="AlphaFoldDB" id="A0AAE3ZSH2"/>
<protein>
    <submittedName>
        <fullName evidence="2">Transcriptional regulator with XRE-family HTH domain</fullName>
    </submittedName>
</protein>
<reference evidence="2 3" key="1">
    <citation type="submission" date="2023-07" db="EMBL/GenBank/DDBJ databases">
        <title>Sequencing the genomes of 1000 actinobacteria strains.</title>
        <authorList>
            <person name="Klenk H.-P."/>
        </authorList>
    </citation>
    <scope>NUCLEOTIDE SEQUENCE [LARGE SCALE GENOMIC DNA]</scope>
    <source>
        <strain evidence="2 3">DSM 44711</strain>
    </source>
</reference>
<name>A0AAE3ZSH2_9ACTN</name>
<dbReference type="CDD" id="cd00093">
    <property type="entry name" value="HTH_XRE"/>
    <property type="match status" value="1"/>
</dbReference>
<comment type="caution">
    <text evidence="2">The sequence shown here is derived from an EMBL/GenBank/DDBJ whole genome shotgun (WGS) entry which is preliminary data.</text>
</comment>
<dbReference type="Pfam" id="PF19054">
    <property type="entry name" value="DUF5753"/>
    <property type="match status" value="1"/>
</dbReference>
<evidence type="ECO:0000259" key="1">
    <source>
        <dbReference type="PROSITE" id="PS50943"/>
    </source>
</evidence>
<dbReference type="InterPro" id="IPR043917">
    <property type="entry name" value="DUF5753"/>
</dbReference>
<dbReference type="Proteomes" id="UP001183629">
    <property type="component" value="Unassembled WGS sequence"/>
</dbReference>
<dbReference type="SUPFAM" id="SSF47413">
    <property type="entry name" value="lambda repressor-like DNA-binding domains"/>
    <property type="match status" value="1"/>
</dbReference>
<evidence type="ECO:0000313" key="2">
    <source>
        <dbReference type="EMBL" id="MDR7324167.1"/>
    </source>
</evidence>
<dbReference type="EMBL" id="JAVDYC010000001">
    <property type="protein sequence ID" value="MDR7324167.1"/>
    <property type="molecule type" value="Genomic_DNA"/>
</dbReference>
<proteinExistence type="predicted"/>
<sequence>MANEQRTPVHPLLRALGKELKLARQRQNISQQELAKEIHFSDSLISAVETGRRPASGDLIYRADDVLHTNGLLGRILDAAQEAATREIMPDWFRPWAEIEETATALRAYQQLTIDGLLQTPAYARAILQAGMPTADDETLQRTTDARFHRQHVLDSDTPPQLIMILEEAALHRPVGSPTIMRDQLEALAHANTTGRAEIHILPTDVGAHRGMSGSFVLASLPDAPDVVYIDTHLRGLLIEAPADIDATRRIWEGLLGEALPRRLSTHLIKEVAQKWKT</sequence>
<feature type="domain" description="HTH cro/C1-type" evidence="1">
    <location>
        <begin position="20"/>
        <end position="72"/>
    </location>
</feature>
<dbReference type="RefSeq" id="WP_310417157.1">
    <property type="nucleotide sequence ID" value="NZ_JAVDYC010000001.1"/>
</dbReference>
<dbReference type="SMART" id="SM00530">
    <property type="entry name" value="HTH_XRE"/>
    <property type="match status" value="1"/>
</dbReference>
<dbReference type="InterPro" id="IPR001387">
    <property type="entry name" value="Cro/C1-type_HTH"/>
</dbReference>
<dbReference type="GO" id="GO:0003677">
    <property type="term" value="F:DNA binding"/>
    <property type="evidence" value="ECO:0007669"/>
    <property type="project" value="InterPro"/>
</dbReference>
<dbReference type="PROSITE" id="PS50943">
    <property type="entry name" value="HTH_CROC1"/>
    <property type="match status" value="1"/>
</dbReference>